<dbReference type="AlphaFoldDB" id="A0A0U1QYW5"/>
<reference evidence="1 2" key="1">
    <citation type="journal article" date="2007" name="PLoS Genet.">
        <title>The complete genome sequence of Yersinia pseudotuberculosis IP31758, the causative agent of Far East scarlet-like fever.</title>
        <authorList>
            <person name="Eppinger M."/>
            <person name="Rosovitz M.J."/>
            <person name="Fricke W.F."/>
            <person name="Rasko D.A."/>
            <person name="Kokorina G."/>
            <person name="Fayolle C."/>
            <person name="Lindler L.E."/>
            <person name="Carniel E."/>
            <person name="Ravel J."/>
        </authorList>
    </citation>
    <scope>NUCLEOTIDE SEQUENCE [LARGE SCALE GENOMIC DNA]</scope>
    <source>
        <strain evidence="1 2">IP 31758</strain>
    </source>
</reference>
<name>A0A0U1QYW5_YERP3</name>
<dbReference type="EMBL" id="CP000720">
    <property type="protein sequence ID" value="ABS47947.1"/>
    <property type="molecule type" value="Genomic_DNA"/>
</dbReference>
<accession>A0A0U1QYW5</accession>
<gene>
    <name evidence="1" type="ordered locus">YpsIP31758_0176</name>
</gene>
<evidence type="ECO:0000313" key="1">
    <source>
        <dbReference type="EMBL" id="ABS47947.1"/>
    </source>
</evidence>
<sequence>MLVGITHSISATLKTSRLMVNQSRLNAWLTGNRLPVIIFTTVTAAFRVNYGFSY</sequence>
<dbReference type="Proteomes" id="UP000002412">
    <property type="component" value="Chromosome"/>
</dbReference>
<protein>
    <submittedName>
        <fullName evidence="1">Uncharacterized protein</fullName>
    </submittedName>
</protein>
<organism evidence="1 2">
    <name type="scientific">Yersinia pseudotuberculosis serotype O:1b (strain IP 31758)</name>
    <dbReference type="NCBI Taxonomy" id="349747"/>
    <lineage>
        <taxon>Bacteria</taxon>
        <taxon>Pseudomonadati</taxon>
        <taxon>Pseudomonadota</taxon>
        <taxon>Gammaproteobacteria</taxon>
        <taxon>Enterobacterales</taxon>
        <taxon>Yersiniaceae</taxon>
        <taxon>Yersinia</taxon>
    </lineage>
</organism>
<dbReference type="KEGG" id="ypi:YpsIP31758_0176"/>
<evidence type="ECO:0000313" key="2">
    <source>
        <dbReference type="Proteomes" id="UP000002412"/>
    </source>
</evidence>
<proteinExistence type="predicted"/>
<dbReference type="HOGENOM" id="CLU_3049548_0_0_6"/>